<evidence type="ECO:0000256" key="15">
    <source>
        <dbReference type="ARBA" id="ARBA00047174"/>
    </source>
</evidence>
<feature type="domain" description="Auxiliary Activity family 9 catalytic" evidence="16">
    <location>
        <begin position="28"/>
        <end position="198"/>
    </location>
</feature>
<accession>A0A6A6IE65</accession>
<comment type="cofactor">
    <cofactor evidence="1">
        <name>Cu(2+)</name>
        <dbReference type="ChEBI" id="CHEBI:29036"/>
    </cofactor>
</comment>
<keyword evidence="10" id="KW-1015">Disulfide bond</keyword>
<dbReference type="RefSeq" id="XP_033683695.1">
    <property type="nucleotide sequence ID" value="XM_033821830.1"/>
</dbReference>
<evidence type="ECO:0000313" key="17">
    <source>
        <dbReference type="EMBL" id="KAF2248691.1"/>
    </source>
</evidence>
<dbReference type="Gene3D" id="2.70.50.70">
    <property type="match status" value="1"/>
</dbReference>
<evidence type="ECO:0000259" key="16">
    <source>
        <dbReference type="Pfam" id="PF03443"/>
    </source>
</evidence>
<dbReference type="Proteomes" id="UP000800094">
    <property type="component" value="Unassembled WGS sequence"/>
</dbReference>
<dbReference type="Pfam" id="PF03443">
    <property type="entry name" value="AA9"/>
    <property type="match status" value="1"/>
</dbReference>
<keyword evidence="9 17" id="KW-0503">Monooxygenase</keyword>
<keyword evidence="3" id="KW-0964">Secreted</keyword>
<evidence type="ECO:0000256" key="10">
    <source>
        <dbReference type="ARBA" id="ARBA00023157"/>
    </source>
</evidence>
<name>A0A6A6IE65_9PLEO</name>
<evidence type="ECO:0000256" key="11">
    <source>
        <dbReference type="ARBA" id="ARBA00023277"/>
    </source>
</evidence>
<evidence type="ECO:0000256" key="8">
    <source>
        <dbReference type="ARBA" id="ARBA00023008"/>
    </source>
</evidence>
<comment type="similarity">
    <text evidence="13">Belongs to the polysaccharide monooxygenase AA9 family.</text>
</comment>
<proteinExistence type="inferred from homology"/>
<dbReference type="GO" id="GO:0046872">
    <property type="term" value="F:metal ion binding"/>
    <property type="evidence" value="ECO:0007669"/>
    <property type="project" value="UniProtKB-KW"/>
</dbReference>
<dbReference type="InterPro" id="IPR049892">
    <property type="entry name" value="AA9"/>
</dbReference>
<comment type="catalytic activity">
    <reaction evidence="14">
        <text>[(1-&gt;4)-beta-D-glucosyl]n+m + reduced acceptor + O2 = 4-dehydro-beta-D-glucosyl-[(1-&gt;4)-beta-D-glucosyl]n-1 + [(1-&gt;4)-beta-D-glucosyl]m + acceptor + H2O.</text>
        <dbReference type="EC" id="1.14.99.56"/>
    </reaction>
</comment>
<evidence type="ECO:0000256" key="3">
    <source>
        <dbReference type="ARBA" id="ARBA00022525"/>
    </source>
</evidence>
<keyword evidence="18" id="KW-1185">Reference proteome</keyword>
<evidence type="ECO:0000256" key="1">
    <source>
        <dbReference type="ARBA" id="ARBA00001973"/>
    </source>
</evidence>
<evidence type="ECO:0000256" key="14">
    <source>
        <dbReference type="ARBA" id="ARBA00045077"/>
    </source>
</evidence>
<keyword evidence="12" id="KW-0624">Polysaccharide degradation</keyword>
<reference evidence="17" key="1">
    <citation type="journal article" date="2020" name="Stud. Mycol.">
        <title>101 Dothideomycetes genomes: a test case for predicting lifestyles and emergence of pathogens.</title>
        <authorList>
            <person name="Haridas S."/>
            <person name="Albert R."/>
            <person name="Binder M."/>
            <person name="Bloem J."/>
            <person name="Labutti K."/>
            <person name="Salamov A."/>
            <person name="Andreopoulos B."/>
            <person name="Baker S."/>
            <person name="Barry K."/>
            <person name="Bills G."/>
            <person name="Bluhm B."/>
            <person name="Cannon C."/>
            <person name="Castanera R."/>
            <person name="Culley D."/>
            <person name="Daum C."/>
            <person name="Ezra D."/>
            <person name="Gonzalez J."/>
            <person name="Henrissat B."/>
            <person name="Kuo A."/>
            <person name="Liang C."/>
            <person name="Lipzen A."/>
            <person name="Lutzoni F."/>
            <person name="Magnuson J."/>
            <person name="Mondo S."/>
            <person name="Nolan M."/>
            <person name="Ohm R."/>
            <person name="Pangilinan J."/>
            <person name="Park H.-J."/>
            <person name="Ramirez L."/>
            <person name="Alfaro M."/>
            <person name="Sun H."/>
            <person name="Tritt A."/>
            <person name="Yoshinaga Y."/>
            <person name="Zwiers L.-H."/>
            <person name="Turgeon B."/>
            <person name="Goodwin S."/>
            <person name="Spatafora J."/>
            <person name="Crous P."/>
            <person name="Grigoriev I."/>
        </authorList>
    </citation>
    <scope>NUCLEOTIDE SEQUENCE</scope>
    <source>
        <strain evidence="17">CBS 122368</strain>
    </source>
</reference>
<comment type="subcellular location">
    <subcellularLocation>
        <location evidence="2">Secreted</location>
    </subcellularLocation>
</comment>
<evidence type="ECO:0000256" key="7">
    <source>
        <dbReference type="ARBA" id="ARBA00023002"/>
    </source>
</evidence>
<evidence type="ECO:0000256" key="12">
    <source>
        <dbReference type="ARBA" id="ARBA00023326"/>
    </source>
</evidence>
<keyword evidence="4" id="KW-0479">Metal-binding</keyword>
<evidence type="ECO:0000256" key="6">
    <source>
        <dbReference type="ARBA" id="ARBA00023001"/>
    </source>
</evidence>
<keyword evidence="8" id="KW-0186">Copper</keyword>
<evidence type="ECO:0000256" key="4">
    <source>
        <dbReference type="ARBA" id="ARBA00022723"/>
    </source>
</evidence>
<keyword evidence="7" id="KW-0560">Oxidoreductase</keyword>
<dbReference type="GO" id="GO:0005576">
    <property type="term" value="C:extracellular region"/>
    <property type="evidence" value="ECO:0007669"/>
    <property type="project" value="UniProtKB-SubCell"/>
</dbReference>
<dbReference type="GO" id="GO:0004497">
    <property type="term" value="F:monooxygenase activity"/>
    <property type="evidence" value="ECO:0007669"/>
    <property type="project" value="UniProtKB-KW"/>
</dbReference>
<keyword evidence="11" id="KW-0119">Carbohydrate metabolism</keyword>
<dbReference type="EC" id="1.14.99.56" evidence="15"/>
<dbReference type="PANTHER" id="PTHR33353">
    <property type="entry name" value="PUTATIVE (AFU_ORTHOLOGUE AFUA_1G12560)-RELATED"/>
    <property type="match status" value="1"/>
</dbReference>
<keyword evidence="5" id="KW-0732">Signal</keyword>
<evidence type="ECO:0000256" key="13">
    <source>
        <dbReference type="ARBA" id="ARBA00044502"/>
    </source>
</evidence>
<dbReference type="GeneID" id="54575160"/>
<evidence type="ECO:0000256" key="2">
    <source>
        <dbReference type="ARBA" id="ARBA00004613"/>
    </source>
</evidence>
<evidence type="ECO:0000256" key="9">
    <source>
        <dbReference type="ARBA" id="ARBA00023033"/>
    </source>
</evidence>
<sequence>MFNNTVTEQWEYVRNITAGFAADDALAQDQYMPYYDIYDANIRCGRGAATSGPGTRTATVLAGDEVGFVVGRSADEPLEPYIIYHNGPGQAYLSRSPTDDLDGYEGDAEWFKIAYLGPKNDSYWLTRDQTGMNFILPRTTPPGKYILRVEHLYVRPAFNTTQFYIACAQIEVLGPGGGSPGPLVKFPGAYNLSDPGKLCHRCAAGP</sequence>
<keyword evidence="6" id="KW-0136">Cellulose degradation</keyword>
<dbReference type="AlphaFoldDB" id="A0A6A6IE65"/>
<dbReference type="OrthoDB" id="6038816at2759"/>
<evidence type="ECO:0000313" key="18">
    <source>
        <dbReference type="Proteomes" id="UP000800094"/>
    </source>
</evidence>
<organism evidence="17 18">
    <name type="scientific">Trematosphaeria pertusa</name>
    <dbReference type="NCBI Taxonomy" id="390896"/>
    <lineage>
        <taxon>Eukaryota</taxon>
        <taxon>Fungi</taxon>
        <taxon>Dikarya</taxon>
        <taxon>Ascomycota</taxon>
        <taxon>Pezizomycotina</taxon>
        <taxon>Dothideomycetes</taxon>
        <taxon>Pleosporomycetidae</taxon>
        <taxon>Pleosporales</taxon>
        <taxon>Massarineae</taxon>
        <taxon>Trematosphaeriaceae</taxon>
        <taxon>Trematosphaeria</taxon>
    </lineage>
</organism>
<gene>
    <name evidence="17" type="ORF">BU26DRAFT_304183</name>
</gene>
<dbReference type="InterPro" id="IPR005103">
    <property type="entry name" value="AA9_LPMO"/>
</dbReference>
<protein>
    <recommendedName>
        <fullName evidence="15">lytic cellulose monooxygenase (C4-dehydrogenating)</fullName>
        <ecNumber evidence="15">1.14.99.56</ecNumber>
    </recommendedName>
</protein>
<dbReference type="GO" id="GO:0030245">
    <property type="term" value="P:cellulose catabolic process"/>
    <property type="evidence" value="ECO:0007669"/>
    <property type="project" value="UniProtKB-KW"/>
</dbReference>
<dbReference type="PANTHER" id="PTHR33353:SF10">
    <property type="entry name" value="ENDO-BETA-1,4-GLUCANASE D"/>
    <property type="match status" value="1"/>
</dbReference>
<dbReference type="EMBL" id="ML987195">
    <property type="protein sequence ID" value="KAF2248691.1"/>
    <property type="molecule type" value="Genomic_DNA"/>
</dbReference>
<evidence type="ECO:0000256" key="5">
    <source>
        <dbReference type="ARBA" id="ARBA00022729"/>
    </source>
</evidence>